<keyword evidence="3" id="KW-1185">Reference proteome</keyword>
<sequence>MKPLLLLLGAAAQPGAAAPSPAPSAAATDPVPVRTRQVKFRAPAGWAELHHALPDTARLVAYRHPQQAELLLAGQWLQPTPRPEAAVHRLLRYAGLVPAGAPRVAVSGPGATHLSGQGRYRGRTAHYEAVLYQPPGPEPAVVHLYLATTPWGAAESPLRQLLLACTLQPLPVLP</sequence>
<dbReference type="KEGG" id="hyh:D3Y59_17605"/>
<reference evidence="2 3" key="1">
    <citation type="submission" date="2018-09" db="EMBL/GenBank/DDBJ databases">
        <title>Hymenobacter medium sp. nov., isolated from R2A medium.</title>
        <authorList>
            <person name="Yingchao G."/>
        </authorList>
    </citation>
    <scope>NUCLEOTIDE SEQUENCE [LARGE SCALE GENOMIC DNA]</scope>
    <source>
        <strain evidence="3">sh-6</strain>
    </source>
</reference>
<evidence type="ECO:0000313" key="2">
    <source>
        <dbReference type="EMBL" id="AYA38706.1"/>
    </source>
</evidence>
<keyword evidence="1" id="KW-0732">Signal</keyword>
<proteinExistence type="predicted"/>
<dbReference type="Proteomes" id="UP000262802">
    <property type="component" value="Chromosome"/>
</dbReference>
<dbReference type="RefSeq" id="WP_119446235.1">
    <property type="nucleotide sequence ID" value="NZ_CP032317.1"/>
</dbReference>
<gene>
    <name evidence="2" type="ORF">D3Y59_17605</name>
</gene>
<name>A0A3B7RHP1_9BACT</name>
<evidence type="ECO:0008006" key="4">
    <source>
        <dbReference type="Google" id="ProtNLM"/>
    </source>
</evidence>
<dbReference type="AlphaFoldDB" id="A0A3B7RHP1"/>
<protein>
    <recommendedName>
        <fullName evidence="4">DUF1795 domain-containing protein</fullName>
    </recommendedName>
</protein>
<evidence type="ECO:0000256" key="1">
    <source>
        <dbReference type="SAM" id="SignalP"/>
    </source>
</evidence>
<dbReference type="EMBL" id="CP032317">
    <property type="protein sequence ID" value="AYA38706.1"/>
    <property type="molecule type" value="Genomic_DNA"/>
</dbReference>
<organism evidence="2 3">
    <name type="scientific">Hymenobacter oligotrophus</name>
    <dbReference type="NCBI Taxonomy" id="2319843"/>
    <lineage>
        <taxon>Bacteria</taxon>
        <taxon>Pseudomonadati</taxon>
        <taxon>Bacteroidota</taxon>
        <taxon>Cytophagia</taxon>
        <taxon>Cytophagales</taxon>
        <taxon>Hymenobacteraceae</taxon>
        <taxon>Hymenobacter</taxon>
    </lineage>
</organism>
<feature type="signal peptide" evidence="1">
    <location>
        <begin position="1"/>
        <end position="17"/>
    </location>
</feature>
<feature type="chain" id="PRO_5017737938" description="DUF1795 domain-containing protein" evidence="1">
    <location>
        <begin position="18"/>
        <end position="174"/>
    </location>
</feature>
<evidence type="ECO:0000313" key="3">
    <source>
        <dbReference type="Proteomes" id="UP000262802"/>
    </source>
</evidence>
<accession>A0A3B7RHP1</accession>